<dbReference type="GO" id="GO:0006355">
    <property type="term" value="P:regulation of DNA-templated transcription"/>
    <property type="evidence" value="ECO:0007669"/>
    <property type="project" value="InterPro"/>
</dbReference>
<proteinExistence type="predicted"/>
<dbReference type="InterPro" id="IPR051015">
    <property type="entry name" value="EvgA-like"/>
</dbReference>
<sequence length="233" mass="24884">MASYPSTADSQTGRIVIADDHPLMRTAIRASVEKVWPGSRIVEVADAAAARQEAEVGGVALMTLDLHMADSAGLLTLMELRKDFPSMPVVVVSASEESRIRQGTKSLGASAFIPKSAPLDQMREALAAVAEGDLWFPDDSTDQPSDEDAEALARLAKLTPAQRKILALVAEGKLNKQIAHEMQISEATVKAHLTGIFRRLNVINRTQAVLLAGKLDDPGLPPLEDDVRAASAS</sequence>
<dbReference type="GO" id="GO:0000160">
    <property type="term" value="P:phosphorelay signal transduction system"/>
    <property type="evidence" value="ECO:0007669"/>
    <property type="project" value="InterPro"/>
</dbReference>
<feature type="domain" description="HTH luxR-type" evidence="4">
    <location>
        <begin position="151"/>
        <end position="216"/>
    </location>
</feature>
<dbReference type="InterPro" id="IPR011006">
    <property type="entry name" value="CheY-like_superfamily"/>
</dbReference>
<reference evidence="6" key="2">
    <citation type="submission" date="2020-09" db="EMBL/GenBank/DDBJ databases">
        <authorList>
            <person name="Sun Q."/>
            <person name="Zhou Y."/>
        </authorList>
    </citation>
    <scope>NUCLEOTIDE SEQUENCE</scope>
    <source>
        <strain evidence="6">CGMCC 1.15360</strain>
    </source>
</reference>
<dbReference type="InterPro" id="IPR058245">
    <property type="entry name" value="NreC/VraR/RcsB-like_REC"/>
</dbReference>
<name>A0A916Z791_9SPHN</name>
<dbReference type="SUPFAM" id="SSF46894">
    <property type="entry name" value="C-terminal effector domain of the bipartite response regulators"/>
    <property type="match status" value="1"/>
</dbReference>
<dbReference type="PANTHER" id="PTHR45566:SF1">
    <property type="entry name" value="HTH-TYPE TRANSCRIPTIONAL REGULATOR YHJB-RELATED"/>
    <property type="match status" value="1"/>
</dbReference>
<dbReference type="SUPFAM" id="SSF52172">
    <property type="entry name" value="CheY-like"/>
    <property type="match status" value="1"/>
</dbReference>
<dbReference type="PRINTS" id="PR00038">
    <property type="entry name" value="HTHLUXR"/>
</dbReference>
<dbReference type="SMART" id="SM00448">
    <property type="entry name" value="REC"/>
    <property type="match status" value="1"/>
</dbReference>
<accession>A0A916Z791</accession>
<keyword evidence="7" id="KW-1185">Reference proteome</keyword>
<dbReference type="InterPro" id="IPR036388">
    <property type="entry name" value="WH-like_DNA-bd_sf"/>
</dbReference>
<dbReference type="Gene3D" id="3.40.50.2300">
    <property type="match status" value="1"/>
</dbReference>
<dbReference type="PROSITE" id="PS50043">
    <property type="entry name" value="HTH_LUXR_2"/>
    <property type="match status" value="1"/>
</dbReference>
<dbReference type="RefSeq" id="WP_066772075.1">
    <property type="nucleotide sequence ID" value="NZ_BMIP01000008.1"/>
</dbReference>
<evidence type="ECO:0000259" key="4">
    <source>
        <dbReference type="PROSITE" id="PS50043"/>
    </source>
</evidence>
<dbReference type="SMART" id="SM00421">
    <property type="entry name" value="HTH_LUXR"/>
    <property type="match status" value="1"/>
</dbReference>
<dbReference type="PANTHER" id="PTHR45566">
    <property type="entry name" value="HTH-TYPE TRANSCRIPTIONAL REGULATOR YHJB-RELATED"/>
    <property type="match status" value="1"/>
</dbReference>
<dbReference type="CDD" id="cd06170">
    <property type="entry name" value="LuxR_C_like"/>
    <property type="match status" value="1"/>
</dbReference>
<dbReference type="InterPro" id="IPR001789">
    <property type="entry name" value="Sig_transdc_resp-reg_receiver"/>
</dbReference>
<evidence type="ECO:0000259" key="5">
    <source>
        <dbReference type="PROSITE" id="PS50110"/>
    </source>
</evidence>
<dbReference type="CDD" id="cd17535">
    <property type="entry name" value="REC_NarL-like"/>
    <property type="match status" value="1"/>
</dbReference>
<evidence type="ECO:0000256" key="2">
    <source>
        <dbReference type="ARBA" id="ARBA00023125"/>
    </source>
</evidence>
<evidence type="ECO:0000256" key="3">
    <source>
        <dbReference type="PROSITE-ProRule" id="PRU00169"/>
    </source>
</evidence>
<evidence type="ECO:0000256" key="1">
    <source>
        <dbReference type="ARBA" id="ARBA00022553"/>
    </source>
</evidence>
<organism evidence="6 7">
    <name type="scientific">Croceicoccus mobilis</name>
    <dbReference type="NCBI Taxonomy" id="1703339"/>
    <lineage>
        <taxon>Bacteria</taxon>
        <taxon>Pseudomonadati</taxon>
        <taxon>Pseudomonadota</taxon>
        <taxon>Alphaproteobacteria</taxon>
        <taxon>Sphingomonadales</taxon>
        <taxon>Erythrobacteraceae</taxon>
        <taxon>Croceicoccus</taxon>
    </lineage>
</organism>
<feature type="modified residue" description="4-aspartylphosphate" evidence="3">
    <location>
        <position position="65"/>
    </location>
</feature>
<dbReference type="Proteomes" id="UP000612349">
    <property type="component" value="Unassembled WGS sequence"/>
</dbReference>
<dbReference type="Gene3D" id="1.10.10.10">
    <property type="entry name" value="Winged helix-like DNA-binding domain superfamily/Winged helix DNA-binding domain"/>
    <property type="match status" value="1"/>
</dbReference>
<comment type="caution">
    <text evidence="6">The sequence shown here is derived from an EMBL/GenBank/DDBJ whole genome shotgun (WGS) entry which is preliminary data.</text>
</comment>
<reference evidence="6" key="1">
    <citation type="journal article" date="2014" name="Int. J. Syst. Evol. Microbiol.">
        <title>Complete genome sequence of Corynebacterium casei LMG S-19264T (=DSM 44701T), isolated from a smear-ripened cheese.</title>
        <authorList>
            <consortium name="US DOE Joint Genome Institute (JGI-PGF)"/>
            <person name="Walter F."/>
            <person name="Albersmeier A."/>
            <person name="Kalinowski J."/>
            <person name="Ruckert C."/>
        </authorList>
    </citation>
    <scope>NUCLEOTIDE SEQUENCE</scope>
    <source>
        <strain evidence="6">CGMCC 1.15360</strain>
    </source>
</reference>
<dbReference type="Pfam" id="PF00196">
    <property type="entry name" value="GerE"/>
    <property type="match status" value="1"/>
</dbReference>
<dbReference type="AlphaFoldDB" id="A0A916Z791"/>
<keyword evidence="2 6" id="KW-0238">DNA-binding</keyword>
<protein>
    <submittedName>
        <fullName evidence="6">DNA-binding response regulator</fullName>
    </submittedName>
</protein>
<dbReference type="Pfam" id="PF00072">
    <property type="entry name" value="Response_reg"/>
    <property type="match status" value="1"/>
</dbReference>
<feature type="domain" description="Response regulatory" evidence="5">
    <location>
        <begin position="14"/>
        <end position="130"/>
    </location>
</feature>
<dbReference type="GO" id="GO:0003677">
    <property type="term" value="F:DNA binding"/>
    <property type="evidence" value="ECO:0007669"/>
    <property type="project" value="UniProtKB-KW"/>
</dbReference>
<evidence type="ECO:0000313" key="7">
    <source>
        <dbReference type="Proteomes" id="UP000612349"/>
    </source>
</evidence>
<dbReference type="InterPro" id="IPR000792">
    <property type="entry name" value="Tscrpt_reg_LuxR_C"/>
</dbReference>
<keyword evidence="1 3" id="KW-0597">Phosphoprotein</keyword>
<dbReference type="EMBL" id="BMIP01000008">
    <property type="protein sequence ID" value="GGD79584.1"/>
    <property type="molecule type" value="Genomic_DNA"/>
</dbReference>
<evidence type="ECO:0000313" key="6">
    <source>
        <dbReference type="EMBL" id="GGD79584.1"/>
    </source>
</evidence>
<gene>
    <name evidence="6" type="primary">erdR</name>
    <name evidence="6" type="ORF">GCM10010990_31870</name>
</gene>
<dbReference type="OrthoDB" id="9814495at2"/>
<dbReference type="PROSITE" id="PS50110">
    <property type="entry name" value="RESPONSE_REGULATORY"/>
    <property type="match status" value="1"/>
</dbReference>
<dbReference type="InterPro" id="IPR016032">
    <property type="entry name" value="Sig_transdc_resp-reg_C-effctor"/>
</dbReference>